<proteinExistence type="predicted"/>
<reference evidence="1 2" key="1">
    <citation type="submission" date="2021-06" db="EMBL/GenBank/DDBJ databases">
        <title>Genome sequence of Babesia caballi.</title>
        <authorList>
            <person name="Yamagishi J."/>
            <person name="Kidaka T."/>
            <person name="Ochi A."/>
        </authorList>
    </citation>
    <scope>NUCLEOTIDE SEQUENCE [LARGE SCALE GENOMIC DNA]</scope>
    <source>
        <strain evidence="1">USDA-D6B2</strain>
    </source>
</reference>
<organism evidence="1 2">
    <name type="scientific">Babesia caballi</name>
    <dbReference type="NCBI Taxonomy" id="5871"/>
    <lineage>
        <taxon>Eukaryota</taxon>
        <taxon>Sar</taxon>
        <taxon>Alveolata</taxon>
        <taxon>Apicomplexa</taxon>
        <taxon>Aconoidasida</taxon>
        <taxon>Piroplasmida</taxon>
        <taxon>Babesiidae</taxon>
        <taxon>Babesia</taxon>
    </lineage>
</organism>
<comment type="caution">
    <text evidence="1">The sequence shown here is derived from an EMBL/GenBank/DDBJ whole genome shotgun (WGS) entry which is preliminary data.</text>
</comment>
<evidence type="ECO:0000313" key="1">
    <source>
        <dbReference type="EMBL" id="GIX65857.1"/>
    </source>
</evidence>
<dbReference type="AlphaFoldDB" id="A0AAV4M040"/>
<dbReference type="RefSeq" id="XP_067717926.1">
    <property type="nucleotide sequence ID" value="XM_067861825.1"/>
</dbReference>
<evidence type="ECO:0000313" key="2">
    <source>
        <dbReference type="Proteomes" id="UP001497744"/>
    </source>
</evidence>
<keyword evidence="2" id="KW-1185">Reference proteome</keyword>
<dbReference type="GeneID" id="94197338"/>
<gene>
    <name evidence="1" type="ORF">BcabD6B2_52920</name>
</gene>
<sequence length="649" mass="65774">MGALLGEADEADAVLRHVEDGLGNLKHDAVDEVLASEVAGLHGLDLVGEGIVLYGPGARVGEQTGQLVDRGQSGVDGQNVVGRHAPLHVGHQLGQLGVKCVGRHDHGQQHANHGLELARLGVGAVERAQQLVAVALLQALDGAVVHLGAGQHEPNTGELAGQSVDALLAGDEQKVLQSHDALRLGVLDVHVLAHDAADVLDDGGALLGGVGALDGAELAEGASAVQQKVVLGTLQVNHALHLGHAGQVADHANHGNALGGGVAGHDCGLHGGLGELGAAVEVGALDPRADALHDLLGHAGGEDGGTQAGNFGEPGDGGDLAVGAVGVLLGGLERTTQVLHGAAHVLLSGKQLEHLEGGGRDGLVLLVLEHQLEQRVDDGDVAGLQVLQRVGSAGEGQQQADGLEAVLVTAVVGLHGGREALQPAVLVDHRKILDVARKAVQHVKDVEVDGQVLKVVLAAGAQNLHDLVGEERGLQLALLRGGGDKGHEGKGHLLLVGHLVEDGQGDSHGVGLDEGLGAGLEQLGQGVGNAGNTGCIVHAGLQSSDQVVHSALLHHLLAVGAVRSHGAQDTRGAGDHVHHHVAVALQLRRGVLDQVDDQAQSAVLGQLLADGGNVRQRPQSVHGGLVLRRAGLALLDVVQTLLEGSRAHD</sequence>
<protein>
    <submittedName>
        <fullName evidence="1">Uncharacterized protein</fullName>
    </submittedName>
</protein>
<accession>A0AAV4M040</accession>
<name>A0AAV4M040_BABCB</name>
<dbReference type="Proteomes" id="UP001497744">
    <property type="component" value="Unassembled WGS sequence"/>
</dbReference>
<dbReference type="EMBL" id="BPLF01000005">
    <property type="protein sequence ID" value="GIX65857.1"/>
    <property type="molecule type" value="Genomic_DNA"/>
</dbReference>